<gene>
    <name evidence="1" type="ORF">Y10_17790</name>
</gene>
<protein>
    <submittedName>
        <fullName evidence="1">Uncharacterized protein</fullName>
    </submittedName>
</protein>
<comment type="caution">
    <text evidence="1">The sequence shown here is derived from an EMBL/GenBank/DDBJ whole genome shotgun (WGS) entry which is preliminary data.</text>
</comment>
<accession>A0ABQ5MJ16</accession>
<dbReference type="RefSeq" id="WP_281765049.1">
    <property type="nucleotide sequence ID" value="NZ_BRVO01000002.1"/>
</dbReference>
<evidence type="ECO:0000313" key="1">
    <source>
        <dbReference type="EMBL" id="GLB49411.1"/>
    </source>
</evidence>
<keyword evidence="2" id="KW-1185">Reference proteome</keyword>
<dbReference type="EMBL" id="BRVO01000002">
    <property type="protein sequence ID" value="GLB49411.1"/>
    <property type="molecule type" value="Genomic_DNA"/>
</dbReference>
<reference evidence="1" key="1">
    <citation type="submission" date="2022-07" db="EMBL/GenBank/DDBJ databases">
        <title>Taxonomy of Novel Oxalotrophic and Methylotrophic Bacteria.</title>
        <authorList>
            <person name="Sahin N."/>
            <person name="Tani A."/>
        </authorList>
    </citation>
    <scope>NUCLEOTIDE SEQUENCE</scope>
    <source>
        <strain evidence="1">Y10</strain>
    </source>
</reference>
<proteinExistence type="predicted"/>
<sequence>MNKKISIAISDAFTPLINGKISFENLKNVIQKGIDSGIVHDFDPEKHL</sequence>
<name>A0ABQ5MJ16_9FLAO</name>
<evidence type="ECO:0000313" key="2">
    <source>
        <dbReference type="Proteomes" id="UP001143543"/>
    </source>
</evidence>
<dbReference type="Proteomes" id="UP001143543">
    <property type="component" value="Unassembled WGS sequence"/>
</dbReference>
<organism evidence="1 2">
    <name type="scientific">Neptunitalea lumnitzerae</name>
    <dbReference type="NCBI Taxonomy" id="2965509"/>
    <lineage>
        <taxon>Bacteria</taxon>
        <taxon>Pseudomonadati</taxon>
        <taxon>Bacteroidota</taxon>
        <taxon>Flavobacteriia</taxon>
        <taxon>Flavobacteriales</taxon>
        <taxon>Flavobacteriaceae</taxon>
        <taxon>Neptunitalea</taxon>
    </lineage>
</organism>